<dbReference type="Proteomes" id="UP000887579">
    <property type="component" value="Unplaced"/>
</dbReference>
<evidence type="ECO:0000313" key="1">
    <source>
        <dbReference type="Proteomes" id="UP000887579"/>
    </source>
</evidence>
<proteinExistence type="predicted"/>
<sequence>MSIASAFEILFDSKEDADCTFIIHNSKELPTHQLILVHQSPVFKAMIKGPMAPKNQRHEITDPQVTFDDFNNFLKFLYTEKCDVNVENIEVLLHFSDMYDVSSLAEFSVNTLVKTLSANDLLQFAEFGILNVKNCDIVLKCLTEISKVQKPFSLQYQKENEKIWISPELVLEFAKRCPRTHYITENKIFEKVLEWANGQCEKRNIVAKAKNLKEIMAPFVSYFKLKNMDIGYLTSTVYEYELIPEKRLLKYFRDYIKIYNISASLGYCPTSPPYAPASPTYAPCSPTYSPMSPSFSPC</sequence>
<protein>
    <submittedName>
        <fullName evidence="2">BTB domain-containing protein</fullName>
    </submittedName>
</protein>
<name>A0AC34G126_9BILA</name>
<accession>A0AC34G126</accession>
<reference evidence="2" key="1">
    <citation type="submission" date="2022-11" db="UniProtKB">
        <authorList>
            <consortium name="WormBaseParasite"/>
        </authorList>
    </citation>
    <scope>IDENTIFICATION</scope>
</reference>
<organism evidence="1 2">
    <name type="scientific">Panagrolaimus sp. ES5</name>
    <dbReference type="NCBI Taxonomy" id="591445"/>
    <lineage>
        <taxon>Eukaryota</taxon>
        <taxon>Metazoa</taxon>
        <taxon>Ecdysozoa</taxon>
        <taxon>Nematoda</taxon>
        <taxon>Chromadorea</taxon>
        <taxon>Rhabditida</taxon>
        <taxon>Tylenchina</taxon>
        <taxon>Panagrolaimomorpha</taxon>
        <taxon>Panagrolaimoidea</taxon>
        <taxon>Panagrolaimidae</taxon>
        <taxon>Panagrolaimus</taxon>
    </lineage>
</organism>
<evidence type="ECO:0000313" key="2">
    <source>
        <dbReference type="WBParaSite" id="ES5_v2.g23170.t1"/>
    </source>
</evidence>
<dbReference type="WBParaSite" id="ES5_v2.g23170.t1">
    <property type="protein sequence ID" value="ES5_v2.g23170.t1"/>
    <property type="gene ID" value="ES5_v2.g23170"/>
</dbReference>